<feature type="domain" description="Cadherin" evidence="11">
    <location>
        <begin position="33"/>
        <end position="132"/>
    </location>
</feature>
<dbReference type="CDD" id="cd11304">
    <property type="entry name" value="Cadherin_repeat"/>
    <property type="match status" value="6"/>
</dbReference>
<keyword evidence="7 10" id="KW-0472">Membrane</keyword>
<dbReference type="InterPro" id="IPR002126">
    <property type="entry name" value="Cadherin-like_dom"/>
</dbReference>
<dbReference type="InterPro" id="IPR050174">
    <property type="entry name" value="Protocadherin/Cadherin-CA"/>
</dbReference>
<evidence type="ECO:0000256" key="8">
    <source>
        <dbReference type="ARBA" id="ARBA00023180"/>
    </source>
</evidence>
<dbReference type="PROSITE" id="PS50268">
    <property type="entry name" value="CADHERIN_2"/>
    <property type="match status" value="6"/>
</dbReference>
<dbReference type="InterPro" id="IPR013164">
    <property type="entry name" value="Cadherin_N"/>
</dbReference>
<dbReference type="Gene3D" id="2.60.40.60">
    <property type="entry name" value="Cadherins"/>
    <property type="match status" value="6"/>
</dbReference>
<feature type="domain" description="Cadherin" evidence="11">
    <location>
        <begin position="570"/>
        <end position="675"/>
    </location>
</feature>
<evidence type="ECO:0000256" key="9">
    <source>
        <dbReference type="PROSITE-ProRule" id="PRU00043"/>
    </source>
</evidence>
<proteinExistence type="predicted"/>
<sequence length="820" mass="92156">MDLKKKWNAWKWQVFYVFSLGYLGRVCAQLHYTIVEESEPGTIVGNVARDLGLNAEQIFDRRLRLGSEESRRYFILNLETGDLLLNEKIDRESLCGLSSSCLLPVELIIEKPLELFRLFIEVLDINDNSPHFINNERLIKIAELAAPGLRFPLENAIDLDVGTNAVSSYEMSPSQYFSLNVKKLKDGKLFPELVLENALDREEIAEHHLILSALDGGHPERSGTTKITVHVLDNNDNPPTFDQPVYKISVIENIMPGTLLIKLNATDLDGGPNGDIEYSLEDHSLNSAGKLFKLDPHSGEIHVQGHIDFEESSFYELYVRARDKGVPVMEGHCVIQVEIEDSNDNPPEVYVTSLENSIPENTPIGTVVGLFNIIDRDSGKNGEVQVEISPGIPFKFKSFENHYSLITDGVLDREIKPQYTIYLVATDLGLPPMNTKRTIVLNISDVNDNPPIFSHHYFNAYIYENNVPGILLCTLFATDADEGENSQLRFSVSETYIAGSPISSYIYVSESNGKVYAQRSFNYEHIQLLEVKVFVEDQGSPKLKSNATLYIFILDQNDNYPKILYPVLTREAIEHQRIPRPASAGYLITKITAVDADSGYNAWLSYSILDSSDPSMFKIAAHTGEIRMMRRLLESDESLYTILVLVKDNGNPALSSTATIYVSFEEVIHDETPKSQDYQTAHNEPSDITLYLIISLAAVSTVAIITFIVLTIRCIRTNNDQSSSTCFGGSEVNDLQCPHQPTLHLNSDGTLKYMEVKTLTRPTNQCYSTCISPALERTDFTFLRPLDFPQLKDILNDEESFSINSDFSDVIQVRSIDHCV</sequence>
<comment type="caution">
    <text evidence="12">The sequence shown here is derived from an EMBL/GenBank/DDBJ whole genome shotgun (WGS) entry which is preliminary data.</text>
</comment>
<keyword evidence="5" id="KW-0130">Cell adhesion</keyword>
<keyword evidence="3" id="KW-0677">Repeat</keyword>
<dbReference type="InterPro" id="IPR015919">
    <property type="entry name" value="Cadherin-like_sf"/>
</dbReference>
<feature type="transmembrane region" description="Helical" evidence="10">
    <location>
        <begin position="688"/>
        <end position="712"/>
    </location>
</feature>
<evidence type="ECO:0000256" key="6">
    <source>
        <dbReference type="ARBA" id="ARBA00022989"/>
    </source>
</evidence>
<organism evidence="12 13">
    <name type="scientific">Ranitomeya imitator</name>
    <name type="common">mimic poison frog</name>
    <dbReference type="NCBI Taxonomy" id="111125"/>
    <lineage>
        <taxon>Eukaryota</taxon>
        <taxon>Metazoa</taxon>
        <taxon>Chordata</taxon>
        <taxon>Craniata</taxon>
        <taxon>Vertebrata</taxon>
        <taxon>Euteleostomi</taxon>
        <taxon>Amphibia</taxon>
        <taxon>Batrachia</taxon>
        <taxon>Anura</taxon>
        <taxon>Neobatrachia</taxon>
        <taxon>Hyloidea</taxon>
        <taxon>Dendrobatidae</taxon>
        <taxon>Dendrobatinae</taxon>
        <taxon>Ranitomeya</taxon>
    </lineage>
</organism>
<dbReference type="PROSITE" id="PS00232">
    <property type="entry name" value="CADHERIN_1"/>
    <property type="match status" value="3"/>
</dbReference>
<evidence type="ECO:0000256" key="7">
    <source>
        <dbReference type="ARBA" id="ARBA00023136"/>
    </source>
</evidence>
<keyword evidence="2 10" id="KW-0812">Transmembrane</keyword>
<keyword evidence="13" id="KW-1185">Reference proteome</keyword>
<keyword evidence="8" id="KW-0325">Glycoprotein</keyword>
<keyword evidence="6 10" id="KW-1133">Transmembrane helix</keyword>
<name>A0ABN9M7A3_9NEOB</name>
<evidence type="ECO:0000256" key="3">
    <source>
        <dbReference type="ARBA" id="ARBA00022737"/>
    </source>
</evidence>
<keyword evidence="4 9" id="KW-0106">Calcium</keyword>
<protein>
    <recommendedName>
        <fullName evidence="11">Cadherin domain-containing protein</fullName>
    </recommendedName>
</protein>
<evidence type="ECO:0000256" key="5">
    <source>
        <dbReference type="ARBA" id="ARBA00022889"/>
    </source>
</evidence>
<dbReference type="SMART" id="SM00112">
    <property type="entry name" value="CA"/>
    <property type="match status" value="6"/>
</dbReference>
<dbReference type="SUPFAM" id="SSF49313">
    <property type="entry name" value="Cadherin-like"/>
    <property type="match status" value="6"/>
</dbReference>
<dbReference type="Pfam" id="PF16492">
    <property type="entry name" value="Cadherin_C_2"/>
    <property type="match status" value="1"/>
</dbReference>
<dbReference type="InterPro" id="IPR020894">
    <property type="entry name" value="Cadherin_CS"/>
</dbReference>
<evidence type="ECO:0000313" key="13">
    <source>
        <dbReference type="Proteomes" id="UP001176940"/>
    </source>
</evidence>
<feature type="domain" description="Cadherin" evidence="11">
    <location>
        <begin position="133"/>
        <end position="241"/>
    </location>
</feature>
<feature type="domain" description="Cadherin" evidence="11">
    <location>
        <begin position="350"/>
        <end position="453"/>
    </location>
</feature>
<feature type="domain" description="Cadherin" evidence="11">
    <location>
        <begin position="242"/>
        <end position="349"/>
    </location>
</feature>
<dbReference type="PRINTS" id="PR00205">
    <property type="entry name" value="CADHERIN"/>
</dbReference>
<evidence type="ECO:0000259" key="11">
    <source>
        <dbReference type="PROSITE" id="PS50268"/>
    </source>
</evidence>
<evidence type="ECO:0000256" key="10">
    <source>
        <dbReference type="SAM" id="Phobius"/>
    </source>
</evidence>
<dbReference type="Pfam" id="PF00028">
    <property type="entry name" value="Cadherin"/>
    <property type="match status" value="5"/>
</dbReference>
<dbReference type="PANTHER" id="PTHR24028">
    <property type="entry name" value="CADHERIN-87A"/>
    <property type="match status" value="1"/>
</dbReference>
<comment type="subcellular location">
    <subcellularLocation>
        <location evidence="1">Membrane</location>
        <topology evidence="1">Single-pass membrane protein</topology>
    </subcellularLocation>
</comment>
<dbReference type="EMBL" id="CAUEEQ010050724">
    <property type="protein sequence ID" value="CAJ0960740.1"/>
    <property type="molecule type" value="Genomic_DNA"/>
</dbReference>
<gene>
    <name evidence="12" type="ORF">RIMI_LOCUS17407495</name>
</gene>
<dbReference type="Pfam" id="PF08266">
    <property type="entry name" value="Cadherin_2"/>
    <property type="match status" value="1"/>
</dbReference>
<dbReference type="PANTHER" id="PTHR24028:SF349">
    <property type="entry name" value="PROTOCADHERIN GAMMA-C5"/>
    <property type="match status" value="1"/>
</dbReference>
<dbReference type="InterPro" id="IPR032455">
    <property type="entry name" value="Cadherin_C"/>
</dbReference>
<evidence type="ECO:0000313" key="12">
    <source>
        <dbReference type="EMBL" id="CAJ0960740.1"/>
    </source>
</evidence>
<accession>A0ABN9M7A3</accession>
<evidence type="ECO:0000256" key="4">
    <source>
        <dbReference type="ARBA" id="ARBA00022837"/>
    </source>
</evidence>
<evidence type="ECO:0000256" key="2">
    <source>
        <dbReference type="ARBA" id="ARBA00022692"/>
    </source>
</evidence>
<evidence type="ECO:0000256" key="1">
    <source>
        <dbReference type="ARBA" id="ARBA00004167"/>
    </source>
</evidence>
<reference evidence="12" key="1">
    <citation type="submission" date="2023-07" db="EMBL/GenBank/DDBJ databases">
        <authorList>
            <person name="Stuckert A."/>
        </authorList>
    </citation>
    <scope>NUCLEOTIDE SEQUENCE</scope>
</reference>
<feature type="domain" description="Cadherin" evidence="11">
    <location>
        <begin position="454"/>
        <end position="563"/>
    </location>
</feature>
<dbReference type="Proteomes" id="UP001176940">
    <property type="component" value="Unassembled WGS sequence"/>
</dbReference>